<evidence type="ECO:0000256" key="4">
    <source>
        <dbReference type="ARBA" id="ARBA00023242"/>
    </source>
</evidence>
<dbReference type="Pfam" id="PF18570">
    <property type="entry name" value="Nup54_57_C"/>
    <property type="match status" value="1"/>
</dbReference>
<dbReference type="InterPro" id="IPR025574">
    <property type="entry name" value="Nucleoporin_FG_rpt"/>
</dbReference>
<dbReference type="InterPro" id="IPR024864">
    <property type="entry name" value="Nup54/Nup57/Nup44"/>
</dbReference>
<feature type="coiled-coil region" evidence="5">
    <location>
        <begin position="357"/>
        <end position="391"/>
    </location>
</feature>
<reference evidence="8 9" key="1">
    <citation type="submission" date="2024-01" db="EMBL/GenBank/DDBJ databases">
        <authorList>
            <person name="Allen C."/>
            <person name="Tagirdzhanova G."/>
        </authorList>
    </citation>
    <scope>NUCLEOTIDE SEQUENCE [LARGE SCALE GENOMIC DNA]</scope>
</reference>
<protein>
    <submittedName>
        <fullName evidence="8">Nucleoporin nup57</fullName>
    </submittedName>
</protein>
<proteinExistence type="predicted"/>
<evidence type="ECO:0000313" key="9">
    <source>
        <dbReference type="Proteomes" id="UP001642482"/>
    </source>
</evidence>
<evidence type="ECO:0000256" key="5">
    <source>
        <dbReference type="SAM" id="Coils"/>
    </source>
</evidence>
<evidence type="ECO:0000256" key="3">
    <source>
        <dbReference type="ARBA" id="ARBA00023132"/>
    </source>
</evidence>
<feature type="region of interest" description="Disordered" evidence="6">
    <location>
        <begin position="81"/>
        <end position="105"/>
    </location>
</feature>
<evidence type="ECO:0000313" key="8">
    <source>
        <dbReference type="EMBL" id="CAK7234989.1"/>
    </source>
</evidence>
<keyword evidence="4" id="KW-0539">Nucleus</keyword>
<name>A0ABP0CUX4_9PEZI</name>
<keyword evidence="3" id="KW-0906">Nuclear pore complex</keyword>
<gene>
    <name evidence="8" type="primary">NUP57</name>
    <name evidence="8" type="ORF">SEUCBS140593_009133</name>
</gene>
<keyword evidence="5" id="KW-0175">Coiled coil</keyword>
<keyword evidence="9" id="KW-1185">Reference proteome</keyword>
<dbReference type="Gene3D" id="1.20.5.3600">
    <property type="match status" value="1"/>
</dbReference>
<comment type="subcellular location">
    <subcellularLocation>
        <location evidence="1">Nucleus</location>
        <location evidence="1">Nuclear pore complex</location>
    </subcellularLocation>
</comment>
<accession>A0ABP0CUX4</accession>
<dbReference type="Pfam" id="PF13874">
    <property type="entry name" value="Nup54"/>
    <property type="match status" value="1"/>
</dbReference>
<feature type="domain" description="Nucleoporin Nup54 alpha-helical" evidence="7">
    <location>
        <begin position="192"/>
        <end position="327"/>
    </location>
</feature>
<keyword evidence="3" id="KW-0811">Translocation</keyword>
<evidence type="ECO:0000256" key="1">
    <source>
        <dbReference type="ARBA" id="ARBA00004567"/>
    </source>
</evidence>
<dbReference type="Pfam" id="PF13634">
    <property type="entry name" value="Nucleoporin_FG"/>
    <property type="match status" value="1"/>
</dbReference>
<dbReference type="InterPro" id="IPR025712">
    <property type="entry name" value="Nup54_alpha-helical_dom"/>
</dbReference>
<keyword evidence="3" id="KW-0509">mRNA transport</keyword>
<evidence type="ECO:0000256" key="6">
    <source>
        <dbReference type="SAM" id="MobiDB-lite"/>
    </source>
</evidence>
<sequence length="396" mass="43920">MSLFGAKPATGGLFGSNTTAAASPFAQTALTTAVQPATGGLFGGSTQTAQQPAATGGLFGASTQQQQQPAAATLGGLFGTSTQTAQQPQQQSQFGSSLFGTQPQQQQQQQQQQQLQLQQQQQQMQQSVNQSSLWGTSVWQPGQPVAPLEKPIPDQIATLIAKWRPDSPNTVFKEYFYNKVDENRVPFFQPQAHENPREWEEALQNKPAPGYLPVLGTGFEGLATRLQLQRRTVATFNAGLHEINTKLDAILSQHDLQTSVRALAARRRHNELSKRCLALAAKTQVLRNRGYALSGDEDDLKQKLQALEKTMQDPALSARMEELWSRLIVLRNYADALRVEVNKRGIKEDEGLGEDIEAKAKKIVEDYEKQLQHLKKEVDQINTDFDLWQKEQKFAN</sequence>
<keyword evidence="2" id="KW-0813">Transport</keyword>
<evidence type="ECO:0000256" key="2">
    <source>
        <dbReference type="ARBA" id="ARBA00022448"/>
    </source>
</evidence>
<organism evidence="8 9">
    <name type="scientific">Sporothrix eucalyptigena</name>
    <dbReference type="NCBI Taxonomy" id="1812306"/>
    <lineage>
        <taxon>Eukaryota</taxon>
        <taxon>Fungi</taxon>
        <taxon>Dikarya</taxon>
        <taxon>Ascomycota</taxon>
        <taxon>Pezizomycotina</taxon>
        <taxon>Sordariomycetes</taxon>
        <taxon>Sordariomycetidae</taxon>
        <taxon>Ophiostomatales</taxon>
        <taxon>Ophiostomataceae</taxon>
        <taxon>Sporothrix</taxon>
    </lineage>
</organism>
<keyword evidence="3" id="KW-0653">Protein transport</keyword>
<dbReference type="Proteomes" id="UP001642482">
    <property type="component" value="Unassembled WGS sequence"/>
</dbReference>
<evidence type="ECO:0000259" key="7">
    <source>
        <dbReference type="Pfam" id="PF13874"/>
    </source>
</evidence>
<dbReference type="EMBL" id="CAWUHD010000141">
    <property type="protein sequence ID" value="CAK7234989.1"/>
    <property type="molecule type" value="Genomic_DNA"/>
</dbReference>
<comment type="caution">
    <text evidence="8">The sequence shown here is derived from an EMBL/GenBank/DDBJ whole genome shotgun (WGS) entry which is preliminary data.</text>
</comment>
<dbReference type="Gene3D" id="1.20.5.490">
    <property type="entry name" value="Single helix bin"/>
    <property type="match status" value="1"/>
</dbReference>
<dbReference type="PANTHER" id="PTHR13000">
    <property type="entry name" value="NUCLEOPORIN P54"/>
    <property type="match status" value="1"/>
</dbReference>
<dbReference type="PANTHER" id="PTHR13000:SF0">
    <property type="entry name" value="NUCLEOPORIN P54"/>
    <property type="match status" value="1"/>
</dbReference>